<comment type="similarity">
    <text evidence="1">Belongs to the strumpellin family.</text>
</comment>
<dbReference type="RefSeq" id="XP_065670537.1">
    <property type="nucleotide sequence ID" value="XM_065814465.1"/>
</dbReference>
<dbReference type="PANTHER" id="PTHR15691">
    <property type="entry name" value="WASH COMPLEX SUBUNIT 5"/>
    <property type="match status" value="1"/>
</dbReference>
<dbReference type="InterPro" id="IPR019393">
    <property type="entry name" value="WASH_strumpellin"/>
</dbReference>
<sequence length="1160" mass="133373">MIDFLESNNACGQTLLKLVARGNAIIAELLRLADFIPPVFKMETKEERDKYGEILLDFSYFKAIDLFEHKLNSKVDLQDLDDEFKESHLEILTRFYLAFESIFKYVTDLNRFLADLDEGIFIQQTMETVLLSNDGKQLLCESLYLYGVMLIVVDLRFEGEVRERMLVSYHRYCASKAVDSYMDDVCKLLRSTGFSSSASIKRPPKYPEDYFKRVQISETFIEMLIGRLRSDDIYNQVASYPLPEHRSTALASQASILYVILYFAPDILHNQHAKMREIIDKHFPDNWVINIYMGIVVNLCEMWEPYRAARIALNNTIEIQNVKETASRFIKKVTSLNTTTLGFLKEGVLTEELILDNIPKLMNVLRECNTTYRWLMLHTAEGISDLHKKSKQIRDAIITCGHDPVLLFQLLLNTSHFEFLLKEIFKQMLSSKKMKWESCKKECVDRMDELSEVFSGTKPLTRIEKNENLMAWFKEMSKQIGSLDYDDSTSAGRKMIQLIQALEEVQEFHQLESNMQVFQFLADTRKYLHQMVRTINIKEEVLITIGLVGDLSYAWEIMDRYTLLMQQGIKKQPNLVIKLRATFLKMASALELPLVRIGQANSLDFVSVSQYYSGVLVTYLRKVLQVIPESIFALLAIIINILSKKMVEVPTRLDKDKLRDYAQLDERYEVAKHTHAISVFAEGILLMKTTLVGIIKIDPKQLLEDGIRKELVQQVAKALHNGLIFSSKLKPGELVQKLNVLGVSMDAFCRSFEYIQDYVEIYGLKIWQEEVSRIINYNIEQECNSFLETKIMDWQSIYQSSTVPIPQFSPIDSSVNFIGRLAREVLRITDPKTMTYIEQLSSWFDIRTREEVMNSSTFSLIQKSIGTPGLVGLDKLISFMIVKELQNVDAMMNKGIYEDPNSKKMVSDFAKNISPLKGLINNPSRVYQSIIPKLMKYWLSLTDIVVKVGQMQVIRRQIANELSFSCKFDSKILFNTMQTLNDSVMKDIEAHYKDPTLPYPGEDNPLLYEMTPYIESTGIGNPSLKIYITTKKQQYFSIFCSLLVISQLPKLSFQKSLGGMVSKKITEPLDSASFAMGLVTLLKQYHSDCIEHLIMLLGQFVRSTVGSTTVNAKYTELSSDVINVLSFLDQFVTFAGLSRKIVEEQIPAYLFDVFKDQITS</sequence>
<proteinExistence type="inferred from homology"/>
<dbReference type="GeneID" id="100208626"/>
<dbReference type="Pfam" id="PF10266">
    <property type="entry name" value="Strumpellin"/>
    <property type="match status" value="1"/>
</dbReference>
<dbReference type="Proteomes" id="UP001652625">
    <property type="component" value="Chromosome 12"/>
</dbReference>
<organism evidence="2 3">
    <name type="scientific">Hydra vulgaris</name>
    <name type="common">Hydra</name>
    <name type="synonym">Hydra attenuata</name>
    <dbReference type="NCBI Taxonomy" id="6087"/>
    <lineage>
        <taxon>Eukaryota</taxon>
        <taxon>Metazoa</taxon>
        <taxon>Cnidaria</taxon>
        <taxon>Hydrozoa</taxon>
        <taxon>Hydroidolina</taxon>
        <taxon>Anthoathecata</taxon>
        <taxon>Aplanulata</taxon>
        <taxon>Hydridae</taxon>
        <taxon>Hydra</taxon>
    </lineage>
</organism>
<evidence type="ECO:0000256" key="1">
    <source>
        <dbReference type="ARBA" id="ARBA00006224"/>
    </source>
</evidence>
<dbReference type="PANTHER" id="PTHR15691:SF6">
    <property type="entry name" value="WASH COMPLEX SUBUNIT 5"/>
    <property type="match status" value="1"/>
</dbReference>
<protein>
    <submittedName>
        <fullName evidence="3">WASH complex subunit 5 isoform X2</fullName>
    </submittedName>
</protein>
<keyword evidence="2" id="KW-1185">Reference proteome</keyword>
<gene>
    <name evidence="3" type="primary">LOC100208626</name>
</gene>
<accession>A0ABM4D8A2</accession>
<name>A0ABM4D8A2_HYDVU</name>
<evidence type="ECO:0000313" key="3">
    <source>
        <dbReference type="RefSeq" id="XP_065670537.1"/>
    </source>
</evidence>
<reference evidence="3" key="1">
    <citation type="submission" date="2025-08" db="UniProtKB">
        <authorList>
            <consortium name="RefSeq"/>
        </authorList>
    </citation>
    <scope>IDENTIFICATION</scope>
</reference>
<evidence type="ECO:0000313" key="2">
    <source>
        <dbReference type="Proteomes" id="UP001652625"/>
    </source>
</evidence>